<dbReference type="Pfam" id="PF00266">
    <property type="entry name" value="Aminotran_5"/>
    <property type="match status" value="1"/>
</dbReference>
<feature type="domain" description="Aminotransferase class V" evidence="3">
    <location>
        <begin position="19"/>
        <end position="349"/>
    </location>
</feature>
<dbReference type="InterPro" id="IPR015421">
    <property type="entry name" value="PyrdxlP-dep_Trfase_major"/>
</dbReference>
<dbReference type="PROSITE" id="PS00595">
    <property type="entry name" value="AA_TRANSFER_CLASS_5"/>
    <property type="match status" value="1"/>
</dbReference>
<dbReference type="PANTHER" id="PTHR43586:SF15">
    <property type="entry name" value="BLR3095 PROTEIN"/>
    <property type="match status" value="1"/>
</dbReference>
<keyword evidence="2" id="KW-0663">Pyridoxal phosphate</keyword>
<protein>
    <recommendedName>
        <fullName evidence="3">Aminotransferase class V domain-containing protein</fullName>
    </recommendedName>
</protein>
<proteinExistence type="predicted"/>
<sequence>MPRHIQEIQKTFPIKHNCIYLNNASIGPCSTDVTSAVNTFMTDVQENGRLNYAHWCQQADEVIKPRIARLLSVRPSEIAFVPNTTQGLSLVANGLDWRAGDNVIISSIEYPSNVYPWLNLQPRGVEVQSVEPYNGGIRLDDLVNLMNSRTRLVSISSVQFSNGYRVDLEQLSDICQRRNVLLNIDAIQHIGALDFDVSQYHIDFLSAGGHKWLLSPIGTGIFYCRESSLNYLRPPTVGYHTVDKPLDHEDFSLDWRSGAARFEEALVNFPGLWGLNASIEILLELGMSSIETHILELTSLAIEGLSEKDYLIYSSTKPSERSGIVTFQHPTISASEIDSRLQQAGIHLGVRRGALRISPSLYNDADEITAFLSALP</sequence>
<dbReference type="InterPro" id="IPR020578">
    <property type="entry name" value="Aminotrans_V_PyrdxlP_BS"/>
</dbReference>
<evidence type="ECO:0000256" key="2">
    <source>
        <dbReference type="ARBA" id="ARBA00022898"/>
    </source>
</evidence>
<dbReference type="PANTHER" id="PTHR43586">
    <property type="entry name" value="CYSTEINE DESULFURASE"/>
    <property type="match status" value="1"/>
</dbReference>
<gene>
    <name evidence="4" type="ORF">METZ01_LOCUS47533</name>
</gene>
<comment type="cofactor">
    <cofactor evidence="1">
        <name>pyridoxal 5'-phosphate</name>
        <dbReference type="ChEBI" id="CHEBI:597326"/>
    </cofactor>
</comment>
<accession>A0A381RUB9</accession>
<dbReference type="InterPro" id="IPR015424">
    <property type="entry name" value="PyrdxlP-dep_Trfase"/>
</dbReference>
<dbReference type="EMBL" id="UINC01002256">
    <property type="protein sequence ID" value="SUZ94679.1"/>
    <property type="molecule type" value="Genomic_DNA"/>
</dbReference>
<evidence type="ECO:0000259" key="3">
    <source>
        <dbReference type="Pfam" id="PF00266"/>
    </source>
</evidence>
<dbReference type="SUPFAM" id="SSF53383">
    <property type="entry name" value="PLP-dependent transferases"/>
    <property type="match status" value="1"/>
</dbReference>
<dbReference type="InterPro" id="IPR000192">
    <property type="entry name" value="Aminotrans_V_dom"/>
</dbReference>
<dbReference type="Gene3D" id="3.40.640.10">
    <property type="entry name" value="Type I PLP-dependent aspartate aminotransferase-like (Major domain)"/>
    <property type="match status" value="1"/>
</dbReference>
<dbReference type="Gene3D" id="3.90.1150.10">
    <property type="entry name" value="Aspartate Aminotransferase, domain 1"/>
    <property type="match status" value="1"/>
</dbReference>
<dbReference type="InterPro" id="IPR015422">
    <property type="entry name" value="PyrdxlP-dep_Trfase_small"/>
</dbReference>
<dbReference type="AlphaFoldDB" id="A0A381RUB9"/>
<name>A0A381RUB9_9ZZZZ</name>
<evidence type="ECO:0000256" key="1">
    <source>
        <dbReference type="ARBA" id="ARBA00001933"/>
    </source>
</evidence>
<organism evidence="4">
    <name type="scientific">marine metagenome</name>
    <dbReference type="NCBI Taxonomy" id="408172"/>
    <lineage>
        <taxon>unclassified sequences</taxon>
        <taxon>metagenomes</taxon>
        <taxon>ecological metagenomes</taxon>
    </lineage>
</organism>
<reference evidence="4" key="1">
    <citation type="submission" date="2018-05" db="EMBL/GenBank/DDBJ databases">
        <authorList>
            <person name="Lanie J.A."/>
            <person name="Ng W.-L."/>
            <person name="Kazmierczak K.M."/>
            <person name="Andrzejewski T.M."/>
            <person name="Davidsen T.M."/>
            <person name="Wayne K.J."/>
            <person name="Tettelin H."/>
            <person name="Glass J.I."/>
            <person name="Rusch D."/>
            <person name="Podicherti R."/>
            <person name="Tsui H.-C.T."/>
            <person name="Winkler M.E."/>
        </authorList>
    </citation>
    <scope>NUCLEOTIDE SEQUENCE</scope>
</reference>
<evidence type="ECO:0000313" key="4">
    <source>
        <dbReference type="EMBL" id="SUZ94679.1"/>
    </source>
</evidence>